<sequence>MTFQRRMTLLSASMAVACLSACSSMMYQPPASAPQATMTVINVNAPAKRVLGVAIYKQDDCRDGGKGVLSSGIGENGRATFKIEASQPLTFIVAGHDRGDYVKNCQAPSTFTPQSDRHYKVSYYEDAGSCRVEIHEERAGGGLTPVPFEAKRFDRATRSCR</sequence>
<dbReference type="PROSITE" id="PS51257">
    <property type="entry name" value="PROKAR_LIPOPROTEIN"/>
    <property type="match status" value="1"/>
</dbReference>
<protein>
    <submittedName>
        <fullName evidence="2">Uncharacterized protein</fullName>
    </submittedName>
</protein>
<dbReference type="AlphaFoldDB" id="A0A0G3BR97"/>
<evidence type="ECO:0000313" key="3">
    <source>
        <dbReference type="Proteomes" id="UP000035352"/>
    </source>
</evidence>
<dbReference type="OrthoDB" id="9094831at2"/>
<evidence type="ECO:0000256" key="1">
    <source>
        <dbReference type="SAM" id="SignalP"/>
    </source>
</evidence>
<organism evidence="2 3">
    <name type="scientific">Caldimonas brevitalea</name>
    <dbReference type="NCBI Taxonomy" id="413882"/>
    <lineage>
        <taxon>Bacteria</taxon>
        <taxon>Pseudomonadati</taxon>
        <taxon>Pseudomonadota</taxon>
        <taxon>Betaproteobacteria</taxon>
        <taxon>Burkholderiales</taxon>
        <taxon>Sphaerotilaceae</taxon>
        <taxon>Caldimonas</taxon>
    </lineage>
</organism>
<dbReference type="KEGG" id="pbh:AAW51_5256"/>
<proteinExistence type="predicted"/>
<feature type="chain" id="PRO_5002551871" evidence="1">
    <location>
        <begin position="34"/>
        <end position="161"/>
    </location>
</feature>
<keyword evidence="1" id="KW-0732">Signal</keyword>
<dbReference type="EMBL" id="CP011371">
    <property type="protein sequence ID" value="AKJ31947.1"/>
    <property type="molecule type" value="Genomic_DNA"/>
</dbReference>
<accession>A0A0G3BR97</accession>
<reference evidence="2 3" key="1">
    <citation type="submission" date="2015-05" db="EMBL/GenBank/DDBJ databases">
        <authorList>
            <person name="Tang B."/>
            <person name="Yu Y."/>
        </authorList>
    </citation>
    <scope>NUCLEOTIDE SEQUENCE [LARGE SCALE GENOMIC DNA]</scope>
    <source>
        <strain evidence="2 3">DSM 7029</strain>
    </source>
</reference>
<evidence type="ECO:0000313" key="2">
    <source>
        <dbReference type="EMBL" id="AKJ31947.1"/>
    </source>
</evidence>
<gene>
    <name evidence="2" type="ORF">AAW51_5256</name>
</gene>
<dbReference type="RefSeq" id="WP_047196968.1">
    <property type="nucleotide sequence ID" value="NZ_CP011371.1"/>
</dbReference>
<feature type="signal peptide" evidence="1">
    <location>
        <begin position="1"/>
        <end position="33"/>
    </location>
</feature>
<dbReference type="Proteomes" id="UP000035352">
    <property type="component" value="Chromosome"/>
</dbReference>
<name>A0A0G3BR97_9BURK</name>
<keyword evidence="3" id="KW-1185">Reference proteome</keyword>